<accession>A0ABN7V060</accession>
<keyword evidence="2" id="KW-1185">Reference proteome</keyword>
<evidence type="ECO:0000313" key="2">
    <source>
        <dbReference type="Proteomes" id="UP000789901"/>
    </source>
</evidence>
<reference evidence="1 2" key="1">
    <citation type="submission" date="2021-06" db="EMBL/GenBank/DDBJ databases">
        <authorList>
            <person name="Kallberg Y."/>
            <person name="Tangrot J."/>
            <person name="Rosling A."/>
        </authorList>
    </citation>
    <scope>NUCLEOTIDE SEQUENCE [LARGE SCALE GENOMIC DNA]</scope>
    <source>
        <strain evidence="1 2">120-4 pot B 10/14</strain>
    </source>
</reference>
<comment type="caution">
    <text evidence="1">The sequence shown here is derived from an EMBL/GenBank/DDBJ whole genome shotgun (WGS) entry which is preliminary data.</text>
</comment>
<evidence type="ECO:0000313" key="1">
    <source>
        <dbReference type="EMBL" id="CAG8711689.1"/>
    </source>
</evidence>
<dbReference type="EMBL" id="CAJVQB010007943">
    <property type="protein sequence ID" value="CAG8711689.1"/>
    <property type="molecule type" value="Genomic_DNA"/>
</dbReference>
<protein>
    <submittedName>
        <fullName evidence="1">43031_t:CDS:1</fullName>
    </submittedName>
</protein>
<sequence>LCSLVTLRFIMTRCNFQILQDNFCKILDANYSWNYGSELKLGIYYLKLEFLKYQLLQCKYNVDKLIKSLQ</sequence>
<gene>
    <name evidence="1" type="ORF">GMARGA_LOCUS12795</name>
</gene>
<proteinExistence type="predicted"/>
<organism evidence="1 2">
    <name type="scientific">Gigaspora margarita</name>
    <dbReference type="NCBI Taxonomy" id="4874"/>
    <lineage>
        <taxon>Eukaryota</taxon>
        <taxon>Fungi</taxon>
        <taxon>Fungi incertae sedis</taxon>
        <taxon>Mucoromycota</taxon>
        <taxon>Glomeromycotina</taxon>
        <taxon>Glomeromycetes</taxon>
        <taxon>Diversisporales</taxon>
        <taxon>Gigasporaceae</taxon>
        <taxon>Gigaspora</taxon>
    </lineage>
</organism>
<name>A0ABN7V060_GIGMA</name>
<dbReference type="Proteomes" id="UP000789901">
    <property type="component" value="Unassembled WGS sequence"/>
</dbReference>
<feature type="non-terminal residue" evidence="1">
    <location>
        <position position="1"/>
    </location>
</feature>